<gene>
    <name evidence="1" type="ORF">R1flu_018319</name>
</gene>
<dbReference type="SUPFAM" id="SSF81383">
    <property type="entry name" value="F-box domain"/>
    <property type="match status" value="1"/>
</dbReference>
<name>A0ABD1ZFH1_9MARC</name>
<dbReference type="Pfam" id="PF12014">
    <property type="entry name" value="Cyclin_D1_bind"/>
    <property type="match status" value="1"/>
</dbReference>
<proteinExistence type="predicted"/>
<protein>
    <recommendedName>
        <fullName evidence="3">F-box protein</fullName>
    </recommendedName>
</protein>
<evidence type="ECO:0008006" key="3">
    <source>
        <dbReference type="Google" id="ProtNLM"/>
    </source>
</evidence>
<dbReference type="PANTHER" id="PTHR31370">
    <property type="entry name" value="F-BOX PROTEIN FAMILY-LIKE"/>
    <property type="match status" value="1"/>
</dbReference>
<dbReference type="Proteomes" id="UP001605036">
    <property type="component" value="Unassembled WGS sequence"/>
</dbReference>
<evidence type="ECO:0000313" key="2">
    <source>
        <dbReference type="Proteomes" id="UP001605036"/>
    </source>
</evidence>
<dbReference type="EMBL" id="JBHFFA010000001">
    <property type="protein sequence ID" value="KAL2650191.1"/>
    <property type="molecule type" value="Genomic_DNA"/>
</dbReference>
<organism evidence="1 2">
    <name type="scientific">Riccia fluitans</name>
    <dbReference type="NCBI Taxonomy" id="41844"/>
    <lineage>
        <taxon>Eukaryota</taxon>
        <taxon>Viridiplantae</taxon>
        <taxon>Streptophyta</taxon>
        <taxon>Embryophyta</taxon>
        <taxon>Marchantiophyta</taxon>
        <taxon>Marchantiopsida</taxon>
        <taxon>Marchantiidae</taxon>
        <taxon>Marchantiales</taxon>
        <taxon>Ricciaceae</taxon>
        <taxon>Riccia</taxon>
    </lineage>
</organism>
<dbReference type="InterPro" id="IPR036047">
    <property type="entry name" value="F-box-like_dom_sf"/>
</dbReference>
<dbReference type="InterPro" id="IPR040275">
    <property type="entry name" value="At5g39450-like"/>
</dbReference>
<accession>A0ABD1ZFH1</accession>
<comment type="caution">
    <text evidence="1">The sequence shown here is derived from an EMBL/GenBank/DDBJ whole genome shotgun (WGS) entry which is preliminary data.</text>
</comment>
<dbReference type="AlphaFoldDB" id="A0ABD1ZFH1"/>
<reference evidence="1 2" key="1">
    <citation type="submission" date="2024-09" db="EMBL/GenBank/DDBJ databases">
        <title>Chromosome-scale assembly of Riccia fluitans.</title>
        <authorList>
            <person name="Paukszto L."/>
            <person name="Sawicki J."/>
            <person name="Karawczyk K."/>
            <person name="Piernik-Szablinska J."/>
            <person name="Szczecinska M."/>
            <person name="Mazdziarz M."/>
        </authorList>
    </citation>
    <scope>NUCLEOTIDE SEQUENCE [LARGE SCALE GENOMIC DNA]</scope>
    <source>
        <strain evidence="1">Rf_01</strain>
        <tissue evidence="1">Aerial parts of the thallus</tissue>
    </source>
</reference>
<sequence>MEINEEKERWVMTSRGGTGLKDLSDDALLYVSTKLDPESLILLGCADKQLCQFVKEEQIWFERCKKWEKEVNLVLWRAKVESSKALYRLLNSLSRLVGTWKHQSKSEPRGELLYITWGNLSVEAWKVVPSAGNIPPHLSDIGRPVTFVKFFEVVGLRDGSHMVELDSPMDESVDLVLPFPLPGNSFKLQVYHMSDKVLTRDEAGDGGPRGHSFGKKLWSVARQYFGFSFCPVEGRRYTQSRVYNRLTFDEPQPGQELAGLWHGFYGAHGCEVVTVSYTEEGLILGTKVLGDVNVPAGVVTFKAYISTESARRLYGKFYTGKGRIADETYMNPQWVDGVLVTLAGGAFLFHWRPLFSSITFHRLELEALFRSQRESEANRCTSKADS</sequence>
<keyword evidence="2" id="KW-1185">Reference proteome</keyword>
<evidence type="ECO:0000313" key="1">
    <source>
        <dbReference type="EMBL" id="KAL2650191.1"/>
    </source>
</evidence>